<dbReference type="InterPro" id="IPR006197">
    <property type="entry name" value="Peptidase_S24_LexA"/>
</dbReference>
<dbReference type="AlphaFoldDB" id="A0A0G0H0X3"/>
<dbReference type="GO" id="GO:0009432">
    <property type="term" value="P:SOS response"/>
    <property type="evidence" value="ECO:0007669"/>
    <property type="project" value="UniProtKB-UniRule"/>
</dbReference>
<dbReference type="SUPFAM" id="SSF46785">
    <property type="entry name" value="Winged helix' DNA-binding domain"/>
    <property type="match status" value="1"/>
</dbReference>
<dbReference type="InterPro" id="IPR036388">
    <property type="entry name" value="WH-like_DNA-bd_sf"/>
</dbReference>
<dbReference type="EMBL" id="LBTH01000014">
    <property type="protein sequence ID" value="KKQ35862.1"/>
    <property type="molecule type" value="Genomic_DNA"/>
</dbReference>
<sequence length="202" mass="23122">MYKSLTKRQRETLDYVTDFTKLKGYSPSLDEIKDHLQLKAISTVHEHLENLRKKGYLTKEINQSRSIEIIDPNLQNSNFLQIQNLGVITAGKRIEAVEDPEPLYVSREVLAGTGKYYALTVRGDSMIEDGIHDGDIVVIREQKTATNGDTIVAIVQENLATLKRFYKEKNRVRLQPANSSLKPSFFREIEIRGKVVSLLRKF</sequence>
<keyword evidence="3 12" id="KW-0235">DNA replication</keyword>
<evidence type="ECO:0000256" key="4">
    <source>
        <dbReference type="ARBA" id="ARBA00022763"/>
    </source>
</evidence>
<dbReference type="GO" id="GO:0006508">
    <property type="term" value="P:proteolysis"/>
    <property type="evidence" value="ECO:0007669"/>
    <property type="project" value="InterPro"/>
</dbReference>
<dbReference type="InterPro" id="IPR039418">
    <property type="entry name" value="LexA-like"/>
</dbReference>
<dbReference type="Pfam" id="PF00717">
    <property type="entry name" value="Peptidase_S24"/>
    <property type="match status" value="1"/>
</dbReference>
<keyword evidence="5 12" id="KW-0378">Hydrolase</keyword>
<keyword evidence="11 12" id="KW-0742">SOS response</keyword>
<evidence type="ECO:0000256" key="11">
    <source>
        <dbReference type="ARBA" id="ARBA00023236"/>
    </source>
</evidence>
<feature type="domain" description="Peptidase S24/S26A/S26B/S26C" evidence="14">
    <location>
        <begin position="86"/>
        <end position="196"/>
    </location>
</feature>
<proteinExistence type="inferred from homology"/>
<dbReference type="Gene3D" id="2.10.109.10">
    <property type="entry name" value="Umud Fragment, subunit A"/>
    <property type="match status" value="1"/>
</dbReference>
<name>A0A0G0H0X3_9BACT</name>
<evidence type="ECO:0000256" key="12">
    <source>
        <dbReference type="HAMAP-Rule" id="MF_00015"/>
    </source>
</evidence>
<comment type="function">
    <text evidence="12">Represses a number of genes involved in the response to DNA damage (SOS response), including recA and lexA. In the presence of single-stranded DNA, RecA interacts with LexA causing an autocatalytic cleavage which disrupts the DNA-binding part of LexA, leading to derepression of the SOS regulon and eventually DNA repair.</text>
</comment>
<dbReference type="PRINTS" id="PR00726">
    <property type="entry name" value="LEXASERPTASE"/>
</dbReference>
<dbReference type="Proteomes" id="UP000034852">
    <property type="component" value="Unassembled WGS sequence"/>
</dbReference>
<accession>A0A0G0H0X3</accession>
<keyword evidence="6 12" id="KW-0068">Autocatalytic cleavage</keyword>
<dbReference type="NCBIfam" id="TIGR00498">
    <property type="entry name" value="lexA"/>
    <property type="match status" value="1"/>
</dbReference>
<feature type="active site" description="For autocatalytic cleavage activity" evidence="12">
    <location>
        <position position="163"/>
    </location>
</feature>
<evidence type="ECO:0000313" key="16">
    <source>
        <dbReference type="EMBL" id="KKQ35862.1"/>
    </source>
</evidence>
<comment type="catalytic activity">
    <reaction evidence="12">
        <text>Hydrolysis of Ala-|-Gly bond in repressor LexA.</text>
        <dbReference type="EC" id="3.4.21.88"/>
    </reaction>
</comment>
<dbReference type="GO" id="GO:0006260">
    <property type="term" value="P:DNA replication"/>
    <property type="evidence" value="ECO:0007669"/>
    <property type="project" value="UniProtKB-UniRule"/>
</dbReference>
<keyword evidence="8 12" id="KW-0238">DNA-binding</keyword>
<evidence type="ECO:0000256" key="3">
    <source>
        <dbReference type="ARBA" id="ARBA00022705"/>
    </source>
</evidence>
<dbReference type="PATRIC" id="fig|1619087.5.peg.216"/>
<evidence type="ECO:0000259" key="15">
    <source>
        <dbReference type="Pfam" id="PF01726"/>
    </source>
</evidence>
<keyword evidence="7 12" id="KW-0805">Transcription regulation</keyword>
<comment type="subunit">
    <text evidence="12">Homodimer.</text>
</comment>
<evidence type="ECO:0000256" key="6">
    <source>
        <dbReference type="ARBA" id="ARBA00022813"/>
    </source>
</evidence>
<evidence type="ECO:0000256" key="13">
    <source>
        <dbReference type="RuleBase" id="RU003991"/>
    </source>
</evidence>
<dbReference type="EC" id="3.4.21.88" evidence="12"/>
<evidence type="ECO:0000256" key="2">
    <source>
        <dbReference type="ARBA" id="ARBA00022491"/>
    </source>
</evidence>
<dbReference type="HAMAP" id="MF_00015">
    <property type="entry name" value="LexA"/>
    <property type="match status" value="1"/>
</dbReference>
<dbReference type="GO" id="GO:0006281">
    <property type="term" value="P:DNA repair"/>
    <property type="evidence" value="ECO:0007669"/>
    <property type="project" value="UniProtKB-UniRule"/>
</dbReference>
<dbReference type="Pfam" id="PF01726">
    <property type="entry name" value="LexA_DNA_bind"/>
    <property type="match status" value="1"/>
</dbReference>
<dbReference type="GO" id="GO:0003677">
    <property type="term" value="F:DNA binding"/>
    <property type="evidence" value="ECO:0007669"/>
    <property type="project" value="UniProtKB-UniRule"/>
</dbReference>
<feature type="DNA-binding region" description="H-T-H motif" evidence="12">
    <location>
        <begin position="29"/>
        <end position="49"/>
    </location>
</feature>
<dbReference type="CDD" id="cd06529">
    <property type="entry name" value="S24_LexA-like"/>
    <property type="match status" value="1"/>
</dbReference>
<keyword evidence="2 12" id="KW-0678">Repressor</keyword>
<feature type="site" description="Cleavage; by autolysis" evidence="12">
    <location>
        <begin position="90"/>
        <end position="91"/>
    </location>
</feature>
<evidence type="ECO:0000256" key="8">
    <source>
        <dbReference type="ARBA" id="ARBA00023125"/>
    </source>
</evidence>
<evidence type="ECO:0000256" key="10">
    <source>
        <dbReference type="ARBA" id="ARBA00023204"/>
    </source>
</evidence>
<dbReference type="InterPro" id="IPR006199">
    <property type="entry name" value="LexA_DNA-bd_dom"/>
</dbReference>
<dbReference type="InterPro" id="IPR006200">
    <property type="entry name" value="LexA"/>
</dbReference>
<comment type="caution">
    <text evidence="16">The sequence shown here is derived from an EMBL/GenBank/DDBJ whole genome shotgun (WGS) entry which is preliminary data.</text>
</comment>
<organism evidence="16 17">
    <name type="scientific">candidate division WS6 bacterium GW2011_GWA2_37_6</name>
    <dbReference type="NCBI Taxonomy" id="1619087"/>
    <lineage>
        <taxon>Bacteria</taxon>
        <taxon>Candidatus Dojkabacteria</taxon>
    </lineage>
</organism>
<gene>
    <name evidence="12" type="primary">lexA</name>
    <name evidence="16" type="ORF">US52_C0014G0007</name>
</gene>
<evidence type="ECO:0000313" key="17">
    <source>
        <dbReference type="Proteomes" id="UP000034852"/>
    </source>
</evidence>
<comment type="similarity">
    <text evidence="1 12 13">Belongs to the peptidase S24 family.</text>
</comment>
<keyword evidence="4 12" id="KW-0227">DNA damage</keyword>
<dbReference type="InterPro" id="IPR036286">
    <property type="entry name" value="LexA/Signal_pep-like_sf"/>
</dbReference>
<evidence type="ECO:0000256" key="5">
    <source>
        <dbReference type="ARBA" id="ARBA00022801"/>
    </source>
</evidence>
<keyword evidence="9 12" id="KW-0804">Transcription</keyword>
<keyword evidence="10 12" id="KW-0234">DNA repair</keyword>
<dbReference type="GO" id="GO:0004252">
    <property type="term" value="F:serine-type endopeptidase activity"/>
    <property type="evidence" value="ECO:0007669"/>
    <property type="project" value="UniProtKB-UniRule"/>
</dbReference>
<dbReference type="GO" id="GO:0045892">
    <property type="term" value="P:negative regulation of DNA-templated transcription"/>
    <property type="evidence" value="ECO:0007669"/>
    <property type="project" value="UniProtKB-UniRule"/>
</dbReference>
<dbReference type="Gene3D" id="1.10.10.10">
    <property type="entry name" value="Winged helix-like DNA-binding domain superfamily/Winged helix DNA-binding domain"/>
    <property type="match status" value="1"/>
</dbReference>
<dbReference type="InterPro" id="IPR036390">
    <property type="entry name" value="WH_DNA-bd_sf"/>
</dbReference>
<feature type="active site" description="For autocatalytic cleavage activity" evidence="12">
    <location>
        <position position="125"/>
    </location>
</feature>
<reference evidence="16" key="1">
    <citation type="journal article" date="2015" name="Nature">
        <title>rRNA introns, odd ribosomes, and small enigmatic genomes across a large radiation of phyla.</title>
        <authorList>
            <person name="Brown C.T."/>
            <person name="Hug L.A."/>
            <person name="Thomas B.C."/>
            <person name="Sharon I."/>
            <person name="Castelle C.J."/>
            <person name="Singh A."/>
            <person name="Wilkins M.J."/>
            <person name="Williams K.H."/>
            <person name="Banfield J.F."/>
        </authorList>
    </citation>
    <scope>NUCLEOTIDE SEQUENCE [LARGE SCALE GENOMIC DNA]</scope>
</reference>
<protein>
    <recommendedName>
        <fullName evidence="12">LexA repressor</fullName>
        <ecNumber evidence="12">3.4.21.88</ecNumber>
    </recommendedName>
</protein>
<feature type="domain" description="LexA repressor DNA-binding" evidence="15">
    <location>
        <begin position="3"/>
        <end position="65"/>
    </location>
</feature>
<dbReference type="InterPro" id="IPR050077">
    <property type="entry name" value="LexA_repressor"/>
</dbReference>
<dbReference type="InterPro" id="IPR015927">
    <property type="entry name" value="Peptidase_S24_S26A/B/C"/>
</dbReference>
<evidence type="ECO:0000256" key="1">
    <source>
        <dbReference type="ARBA" id="ARBA00007484"/>
    </source>
</evidence>
<dbReference type="PANTHER" id="PTHR33516:SF2">
    <property type="entry name" value="LEXA REPRESSOR-RELATED"/>
    <property type="match status" value="1"/>
</dbReference>
<evidence type="ECO:0000256" key="9">
    <source>
        <dbReference type="ARBA" id="ARBA00023163"/>
    </source>
</evidence>
<dbReference type="SUPFAM" id="SSF51306">
    <property type="entry name" value="LexA/Signal peptidase"/>
    <property type="match status" value="1"/>
</dbReference>
<evidence type="ECO:0000259" key="14">
    <source>
        <dbReference type="Pfam" id="PF00717"/>
    </source>
</evidence>
<evidence type="ECO:0000256" key="7">
    <source>
        <dbReference type="ARBA" id="ARBA00023015"/>
    </source>
</evidence>
<dbReference type="PANTHER" id="PTHR33516">
    <property type="entry name" value="LEXA REPRESSOR"/>
    <property type="match status" value="1"/>
</dbReference>